<accession>E8QY25</accession>
<dbReference type="STRING" id="575540.Isop_1430"/>
<dbReference type="HOGENOM" id="CLU_266556_0_0_0"/>
<keyword evidence="3" id="KW-0812">Transmembrane</keyword>
<feature type="region of interest" description="Disordered" evidence="2">
    <location>
        <begin position="1161"/>
        <end position="1242"/>
    </location>
</feature>
<feature type="transmembrane region" description="Helical" evidence="3">
    <location>
        <begin position="482"/>
        <end position="506"/>
    </location>
</feature>
<keyword evidence="3" id="KW-1133">Transmembrane helix</keyword>
<proteinExistence type="predicted"/>
<keyword evidence="5" id="KW-1185">Reference proteome</keyword>
<feature type="compositionally biased region" description="Basic and acidic residues" evidence="2">
    <location>
        <begin position="36"/>
        <end position="47"/>
    </location>
</feature>
<dbReference type="SUPFAM" id="SSF48452">
    <property type="entry name" value="TPR-like"/>
    <property type="match status" value="1"/>
</dbReference>
<dbReference type="AlphaFoldDB" id="E8QY25"/>
<feature type="transmembrane region" description="Helical" evidence="3">
    <location>
        <begin position="449"/>
        <end position="470"/>
    </location>
</feature>
<dbReference type="InParanoid" id="E8QY25"/>
<dbReference type="Proteomes" id="UP000008631">
    <property type="component" value="Chromosome"/>
</dbReference>
<protein>
    <submittedName>
        <fullName evidence="4">Tetratricopeptide TPR_1 repeat-containing protein</fullName>
    </submittedName>
</protein>
<dbReference type="InterPro" id="IPR011990">
    <property type="entry name" value="TPR-like_helical_dom_sf"/>
</dbReference>
<sequence length="1242" mass="136009">MAVQLVREANQESGGGVPNVTRRRGSSGSRPLPRTKRADSQPRRVGPDWRFPCTSAFQVRIEDRVSARRSVPFPWKPNASRPVPSARVPSGPWESPRTMSAVTPPTDVKPTSDLQNSPLEDNHPTDVSSEPWTPERAADWNRYYDLYVVGFTLLAILILSCNVISDSPIWAHLAVGRQIAEAGQPAQTATASVLHGGERWINIPWLFQAAAYQLYQLGERLAPTGGSISGLLTFGLGPRYDELTPGQQIEWARQFAAGTLGFSTGLIALLTAWVLLRIRRPGPGAWWAALTTLIAFGAVPFAVSRTIEGRTVLEGWTILQGGIAGQPRVEPAAWALLPAVLTLSILLKATLAGDDRPRRTIWLLPLLLAWWANLHESFVIGTIWVAACLPAGRNGRLGPLYGLPLLALCLAATLLNPSTISAWPVALTSLLDDVPIFGGRSNADLAGDAILGVRILWIAAVALGLASFGLNRERFSLARLNLFLIASALFAFSVAQAGLFALVWAATMTLNGQEWWHRTFGEQARIDTFWTLWSTGGRALTLVGIIALMGWSLSGFGSTALSGLPIVGLGYDRSRFSFDAAEFLRDSRFEGGILNTNTSQGDALLWIGQGRFPTLIDSRPNLATAADRELIRGYREKLRDDPNQLADFFKERNISAIMIPAGYVGLQPRFKRVGGLDAQALNTYARLMNNPDFTPFYDDGNVVMFGRVPRRPLDVPLFDSQQIALIANRAGSIPQADARAIVTNRLDPNDLAFRRPTVVPTTPRPPARTSWVDRFFTRRFLTGGQPRSIAALRWLERTMLGAKENTLVIATPADCLLAIRNARLALATDPDDHFAYKFLANAYRDLLTHESALIAGIEPTVENAALLTQVRTRADLLNLRFLQRLTALNYAIQTAPPPRDQAGREDLAGLHFDLAQAYRIAGFVDLAYQHDRIAYDLIPPDARTEAFESQLGQIEQTKERIDQVLDQAKLAPNITQIDLANRAMDLGAAQFALDQLETAYNLNFAPRITPLMLMDLYCQIGQPDGASKVYQDLASNPDLDQAEVAFRQGRYRVLLGDYDGARESWAGPFGSITRTRSERVIGKLTTVSRFIKGNPEFLLASFVNQAEARSTRALASYYFNLGLVQLESGNPVEAGDSLTKALDLQPDLAVRPVMEYYLNQLGRPIPPAPDRSANRTASDASNDQPSSDSQSVSSPPIAVTQPPPATDTPVEPRTQPVPQPEENPPRQSTPSDPPASANPDRA</sequence>
<feature type="transmembrane region" description="Helical" evidence="3">
    <location>
        <begin position="146"/>
        <end position="165"/>
    </location>
</feature>
<dbReference type="EMBL" id="CP002353">
    <property type="protein sequence ID" value="ADV62015.1"/>
    <property type="molecule type" value="Genomic_DNA"/>
</dbReference>
<evidence type="ECO:0000313" key="5">
    <source>
        <dbReference type="Proteomes" id="UP000008631"/>
    </source>
</evidence>
<dbReference type="KEGG" id="ipa:Isop_1430"/>
<dbReference type="PROSITE" id="PS50005">
    <property type="entry name" value="TPR"/>
    <property type="match status" value="1"/>
</dbReference>
<feature type="transmembrane region" description="Helical" evidence="3">
    <location>
        <begin position="255"/>
        <end position="276"/>
    </location>
</feature>
<reference key="1">
    <citation type="submission" date="2010-11" db="EMBL/GenBank/DDBJ databases">
        <title>The complete sequence of chromosome of Isophaera pallida ATCC 43644.</title>
        <authorList>
            <consortium name="US DOE Joint Genome Institute (JGI-PGF)"/>
            <person name="Lucas S."/>
            <person name="Copeland A."/>
            <person name="Lapidus A."/>
            <person name="Bruce D."/>
            <person name="Goodwin L."/>
            <person name="Pitluck S."/>
            <person name="Kyrpides N."/>
            <person name="Mavromatis K."/>
            <person name="Pagani I."/>
            <person name="Ivanova N."/>
            <person name="Saunders E."/>
            <person name="Brettin T."/>
            <person name="Detter J.C."/>
            <person name="Han C."/>
            <person name="Tapia R."/>
            <person name="Land M."/>
            <person name="Hauser L."/>
            <person name="Markowitz V."/>
            <person name="Cheng J.-F."/>
            <person name="Hugenholtz P."/>
            <person name="Woyke T."/>
            <person name="Wu D."/>
            <person name="Eisen J.A."/>
        </authorList>
    </citation>
    <scope>NUCLEOTIDE SEQUENCE</scope>
    <source>
        <strain>ATCC 43644</strain>
    </source>
</reference>
<feature type="compositionally biased region" description="Low complexity" evidence="2">
    <location>
        <begin position="1177"/>
        <end position="1196"/>
    </location>
</feature>
<name>E8QY25_ISOPI</name>
<evidence type="ECO:0000313" key="4">
    <source>
        <dbReference type="EMBL" id="ADV62015.1"/>
    </source>
</evidence>
<keyword evidence="1" id="KW-0802">TPR repeat</keyword>
<feature type="repeat" description="TPR" evidence="1">
    <location>
        <begin position="1115"/>
        <end position="1148"/>
    </location>
</feature>
<feature type="transmembrane region" description="Helical" evidence="3">
    <location>
        <begin position="285"/>
        <end position="303"/>
    </location>
</feature>
<feature type="transmembrane region" description="Helical" evidence="3">
    <location>
        <begin position="363"/>
        <end position="387"/>
    </location>
</feature>
<feature type="region of interest" description="Disordered" evidence="2">
    <location>
        <begin position="71"/>
        <end position="132"/>
    </location>
</feature>
<evidence type="ECO:0000256" key="1">
    <source>
        <dbReference type="PROSITE-ProRule" id="PRU00339"/>
    </source>
</evidence>
<evidence type="ECO:0000256" key="2">
    <source>
        <dbReference type="SAM" id="MobiDB-lite"/>
    </source>
</evidence>
<feature type="compositionally biased region" description="Polar residues" evidence="2">
    <location>
        <begin position="112"/>
        <end position="131"/>
    </location>
</feature>
<keyword evidence="3" id="KW-0472">Membrane</keyword>
<feature type="region of interest" description="Disordered" evidence="2">
    <location>
        <begin position="1"/>
        <end position="49"/>
    </location>
</feature>
<gene>
    <name evidence="4" type="ordered locus">Isop_1430</name>
</gene>
<dbReference type="eggNOG" id="COG0457">
    <property type="taxonomic scope" value="Bacteria"/>
</dbReference>
<organism evidence="4 5">
    <name type="scientific">Isosphaera pallida (strain ATCC 43644 / DSM 9630 / IS1B)</name>
    <dbReference type="NCBI Taxonomy" id="575540"/>
    <lineage>
        <taxon>Bacteria</taxon>
        <taxon>Pseudomonadati</taxon>
        <taxon>Planctomycetota</taxon>
        <taxon>Planctomycetia</taxon>
        <taxon>Isosphaerales</taxon>
        <taxon>Isosphaeraceae</taxon>
        <taxon>Isosphaera</taxon>
    </lineage>
</organism>
<evidence type="ECO:0000256" key="3">
    <source>
        <dbReference type="SAM" id="Phobius"/>
    </source>
</evidence>
<reference evidence="4 5" key="2">
    <citation type="journal article" date="2011" name="Stand. Genomic Sci.">
        <title>Complete genome sequence of Isosphaera pallida type strain (IS1B).</title>
        <authorList>
            <consortium name="US DOE Joint Genome Institute (JGI-PGF)"/>
            <person name="Goker M."/>
            <person name="Cleland D."/>
            <person name="Saunders E."/>
            <person name="Lapidus A."/>
            <person name="Nolan M."/>
            <person name="Lucas S."/>
            <person name="Hammon N."/>
            <person name="Deshpande S."/>
            <person name="Cheng J.F."/>
            <person name="Tapia R."/>
            <person name="Han C."/>
            <person name="Goodwin L."/>
            <person name="Pitluck S."/>
            <person name="Liolios K."/>
            <person name="Pagani I."/>
            <person name="Ivanova N."/>
            <person name="Mavromatis K."/>
            <person name="Pati A."/>
            <person name="Chen A."/>
            <person name="Palaniappan K."/>
            <person name="Land M."/>
            <person name="Hauser L."/>
            <person name="Chang Y.J."/>
            <person name="Jeffries C.D."/>
            <person name="Detter J.C."/>
            <person name="Beck B."/>
            <person name="Woyke T."/>
            <person name="Bristow J."/>
            <person name="Eisen J.A."/>
            <person name="Markowitz V."/>
            <person name="Hugenholtz P."/>
            <person name="Kyrpides N.C."/>
            <person name="Klenk H.P."/>
        </authorList>
    </citation>
    <scope>NUCLEOTIDE SEQUENCE [LARGE SCALE GENOMIC DNA]</scope>
    <source>
        <strain evidence="5">ATCC 43644 / DSM 9630 / IS1B</strain>
    </source>
</reference>
<dbReference type="Gene3D" id="1.25.40.10">
    <property type="entry name" value="Tetratricopeptide repeat domain"/>
    <property type="match status" value="1"/>
</dbReference>
<dbReference type="InterPro" id="IPR019734">
    <property type="entry name" value="TPR_rpt"/>
</dbReference>